<evidence type="ECO:0000313" key="3">
    <source>
        <dbReference type="EMBL" id="CEJ60709.1"/>
    </source>
</evidence>
<dbReference type="STRING" id="104259.A0A0F7TVL6"/>
<dbReference type="InterPro" id="IPR019200">
    <property type="entry name" value="ATP_adenylylTrfase_C"/>
</dbReference>
<dbReference type="OrthoDB" id="10267950at2759"/>
<evidence type="ECO:0000259" key="1">
    <source>
        <dbReference type="Pfam" id="PF09830"/>
    </source>
</evidence>
<dbReference type="AlphaFoldDB" id="A0A0F7TVL6"/>
<dbReference type="InterPro" id="IPR043171">
    <property type="entry name" value="Ap4A_phos1/2-like"/>
</dbReference>
<evidence type="ECO:0000313" key="4">
    <source>
        <dbReference type="Proteomes" id="UP000042958"/>
    </source>
</evidence>
<reference evidence="4" key="1">
    <citation type="journal article" date="2015" name="Genome Announc.">
        <title>Draft genome sequence of the fungus Penicillium brasilianum MG11.</title>
        <authorList>
            <person name="Horn F."/>
            <person name="Linde J."/>
            <person name="Mattern D.J."/>
            <person name="Walther G."/>
            <person name="Guthke R."/>
            <person name="Brakhage A.A."/>
            <person name="Valiante V."/>
        </authorList>
    </citation>
    <scope>NUCLEOTIDE SEQUENCE [LARGE SCALE GENOMIC DNA]</scope>
    <source>
        <strain evidence="4">MG11</strain>
    </source>
</reference>
<name>A0A0F7TVL6_PENBI</name>
<dbReference type="Gene3D" id="3.30.428.70">
    <property type="match status" value="1"/>
</dbReference>
<feature type="domain" description="Ap4A phosphorylase 1/2 N-terminal" evidence="2">
    <location>
        <begin position="71"/>
        <end position="154"/>
    </location>
</feature>
<accession>A0A0F7TVL6</accession>
<dbReference type="EMBL" id="CDHK01000009">
    <property type="protein sequence ID" value="CEJ60709.1"/>
    <property type="molecule type" value="Genomic_DNA"/>
</dbReference>
<protein>
    <submittedName>
        <fullName evidence="3">Uncharacterized protein</fullName>
    </submittedName>
</protein>
<dbReference type="Pfam" id="PF09830">
    <property type="entry name" value="ATP_transf"/>
    <property type="match status" value="1"/>
</dbReference>
<proteinExistence type="predicted"/>
<dbReference type="PANTHER" id="PTHR38420">
    <property type="entry name" value="AP-4-A PHOSPHORYLASE II"/>
    <property type="match status" value="1"/>
</dbReference>
<dbReference type="InterPro" id="IPR045759">
    <property type="entry name" value="Ap4A_phos1/2_N"/>
</dbReference>
<dbReference type="GO" id="GO:0005524">
    <property type="term" value="F:ATP binding"/>
    <property type="evidence" value="ECO:0007669"/>
    <property type="project" value="InterPro"/>
</dbReference>
<dbReference type="Proteomes" id="UP000042958">
    <property type="component" value="Unassembled WGS sequence"/>
</dbReference>
<keyword evidence="4" id="KW-1185">Reference proteome</keyword>
<dbReference type="InterPro" id="IPR036265">
    <property type="entry name" value="HIT-like_sf"/>
</dbReference>
<organism evidence="3 4">
    <name type="scientific">Penicillium brasilianum</name>
    <dbReference type="NCBI Taxonomy" id="104259"/>
    <lineage>
        <taxon>Eukaryota</taxon>
        <taxon>Fungi</taxon>
        <taxon>Dikarya</taxon>
        <taxon>Ascomycota</taxon>
        <taxon>Pezizomycotina</taxon>
        <taxon>Eurotiomycetes</taxon>
        <taxon>Eurotiomycetidae</taxon>
        <taxon>Eurotiales</taxon>
        <taxon>Aspergillaceae</taxon>
        <taxon>Penicillium</taxon>
    </lineage>
</organism>
<dbReference type="PANTHER" id="PTHR38420:SF1">
    <property type="entry name" value="PUTATIVE (AFU_ORTHOLOGUE AFUA_5G14690)-RELATED"/>
    <property type="match status" value="1"/>
</dbReference>
<dbReference type="GO" id="GO:0003877">
    <property type="term" value="F:ATP:ADP adenylyltransferase activity"/>
    <property type="evidence" value="ECO:0007669"/>
    <property type="project" value="InterPro"/>
</dbReference>
<gene>
    <name evidence="3" type="ORF">PMG11_09272</name>
</gene>
<evidence type="ECO:0000259" key="2">
    <source>
        <dbReference type="Pfam" id="PF19327"/>
    </source>
</evidence>
<dbReference type="GO" id="GO:0009117">
    <property type="term" value="P:nucleotide metabolic process"/>
    <property type="evidence" value="ECO:0007669"/>
    <property type="project" value="InterPro"/>
</dbReference>
<dbReference type="InterPro" id="IPR009163">
    <property type="entry name" value="Ap4A_phos1/2"/>
</dbReference>
<sequence>MDESFILSEFDRLQQSGLVLYDDKQRRIEYVEGGLKFQFCLTSALAKKPTLQTPDSGTDKRRDGSDISTVGFEISEIGNSHLLIANKFCWAKPHFLILTSDGYQRQYESLNEGDLQGIWSFLSTMSTDYVAFYNCGQDGGCSRLHKHMQLIPTPEGTFASFLDSDGKEPEPPFPFQWFHHRFESEDITSQQLTGIYKKLIKQATEIGGGLSEHAHNAPLGAACPHNLIMTKRWMIVVPRLRAAITQGVAANAMGMLGYIAVATEDEVEKWIRTGPTYALRELGVSR</sequence>
<dbReference type="Pfam" id="PF19327">
    <property type="entry name" value="Ap4A_phos_N"/>
    <property type="match status" value="1"/>
</dbReference>
<dbReference type="SUPFAM" id="SSF54197">
    <property type="entry name" value="HIT-like"/>
    <property type="match status" value="1"/>
</dbReference>
<feature type="domain" description="ATP adenylyltransferase C-terminal" evidence="1">
    <location>
        <begin position="172"/>
        <end position="284"/>
    </location>
</feature>